<evidence type="ECO:0000313" key="2">
    <source>
        <dbReference type="EMBL" id="MBM7616384.1"/>
    </source>
</evidence>
<organism evidence="2 3">
    <name type="scientific">Alkaliphilus hydrothermalis</name>
    <dbReference type="NCBI Taxonomy" id="1482730"/>
    <lineage>
        <taxon>Bacteria</taxon>
        <taxon>Bacillati</taxon>
        <taxon>Bacillota</taxon>
        <taxon>Clostridia</taxon>
        <taxon>Peptostreptococcales</taxon>
        <taxon>Natronincolaceae</taxon>
        <taxon>Alkaliphilus</taxon>
    </lineage>
</organism>
<dbReference type="Pfam" id="PF08445">
    <property type="entry name" value="FR47"/>
    <property type="match status" value="1"/>
</dbReference>
<dbReference type="PROSITE" id="PS51186">
    <property type="entry name" value="GNAT"/>
    <property type="match status" value="1"/>
</dbReference>
<dbReference type="InterPro" id="IPR013653">
    <property type="entry name" value="GCN5-like_dom"/>
</dbReference>
<keyword evidence="3" id="KW-1185">Reference proteome</keyword>
<dbReference type="PANTHER" id="PTHR20958">
    <property type="entry name" value="GLYCINE N-ACYLTRANSFERASE-LIKE PROTEIN"/>
    <property type="match status" value="1"/>
</dbReference>
<dbReference type="Proteomes" id="UP001314796">
    <property type="component" value="Unassembled WGS sequence"/>
</dbReference>
<evidence type="ECO:0000259" key="1">
    <source>
        <dbReference type="PROSITE" id="PS51186"/>
    </source>
</evidence>
<dbReference type="PANTHER" id="PTHR20958:SF6">
    <property type="entry name" value="GLYCINE N-ACYLTRANSFERASE-LIKE PROTEIN"/>
    <property type="match status" value="1"/>
</dbReference>
<name>A0ABS2NTS7_9FIRM</name>
<feature type="domain" description="N-acetyltransferase" evidence="1">
    <location>
        <begin position="123"/>
        <end position="252"/>
    </location>
</feature>
<gene>
    <name evidence="2" type="ORF">JOC73_002966</name>
</gene>
<dbReference type="InterPro" id="IPR053225">
    <property type="entry name" value="Acyl-CoA_N-acyltransferase"/>
</dbReference>
<dbReference type="RefSeq" id="WP_204404540.1">
    <property type="nucleotide sequence ID" value="NZ_JAFBEE010000034.1"/>
</dbReference>
<comment type="caution">
    <text evidence="2">The sequence shown here is derived from an EMBL/GenBank/DDBJ whole genome shotgun (WGS) entry which is preliminary data.</text>
</comment>
<evidence type="ECO:0000313" key="3">
    <source>
        <dbReference type="Proteomes" id="UP001314796"/>
    </source>
</evidence>
<sequence length="252" mass="29599">MYLVKDKKQVMPLIEEDLIVHLNTLGRMMNNKDIEIYVDNVENPRGFVLKHGYWAIPYSRDKEILDTVLKTYSFGERVGFCGLPTELANTIRGTLWDYELEWEEHCYLYYLPENNWKKIQAEETLGYLKPEDVDVVNHYYTYKEEGSREYLLECIINRPSSVIRDEKGNPISWALVREDNSMGVMYTIEEYRKKGFAKRITVDLLKKVIDKGNIPYNHIVVTNSASQNLAIEMGFQCWGNVLWFGLTKKNKD</sequence>
<dbReference type="InterPro" id="IPR016181">
    <property type="entry name" value="Acyl_CoA_acyltransferase"/>
</dbReference>
<accession>A0ABS2NTS7</accession>
<dbReference type="InterPro" id="IPR000182">
    <property type="entry name" value="GNAT_dom"/>
</dbReference>
<dbReference type="EMBL" id="JAFBEE010000034">
    <property type="protein sequence ID" value="MBM7616384.1"/>
    <property type="molecule type" value="Genomic_DNA"/>
</dbReference>
<dbReference type="SUPFAM" id="SSF55729">
    <property type="entry name" value="Acyl-CoA N-acyltransferases (Nat)"/>
    <property type="match status" value="1"/>
</dbReference>
<reference evidence="2 3" key="1">
    <citation type="submission" date="2021-01" db="EMBL/GenBank/DDBJ databases">
        <title>Genomic Encyclopedia of Type Strains, Phase IV (KMG-IV): sequencing the most valuable type-strain genomes for metagenomic binning, comparative biology and taxonomic classification.</title>
        <authorList>
            <person name="Goeker M."/>
        </authorList>
    </citation>
    <scope>NUCLEOTIDE SEQUENCE [LARGE SCALE GENOMIC DNA]</scope>
    <source>
        <strain evidence="2 3">DSM 25890</strain>
    </source>
</reference>
<protein>
    <recommendedName>
        <fullName evidence="1">N-acetyltransferase domain-containing protein</fullName>
    </recommendedName>
</protein>
<dbReference type="Gene3D" id="3.40.630.30">
    <property type="match status" value="1"/>
</dbReference>
<proteinExistence type="predicted"/>